<organism evidence="4">
    <name type="scientific">Singulisphaera sp. Ch08</name>
    <dbReference type="NCBI Taxonomy" id="3120278"/>
    <lineage>
        <taxon>Bacteria</taxon>
        <taxon>Pseudomonadati</taxon>
        <taxon>Planctomycetota</taxon>
        <taxon>Planctomycetia</taxon>
        <taxon>Isosphaerales</taxon>
        <taxon>Isosphaeraceae</taxon>
        <taxon>Singulisphaera</taxon>
    </lineage>
</organism>
<reference evidence="4" key="1">
    <citation type="submission" date="2024-05" db="EMBL/GenBank/DDBJ databases">
        <title>Planctomycetes of the genus Singulisphaera possess chitinolytic capabilities.</title>
        <authorList>
            <person name="Ivanova A."/>
        </authorList>
    </citation>
    <scope>NUCLEOTIDE SEQUENCE</scope>
    <source>
        <strain evidence="4">Ch08T</strain>
    </source>
</reference>
<dbReference type="AlphaFoldDB" id="A0AAU7CKW1"/>
<evidence type="ECO:0000256" key="2">
    <source>
        <dbReference type="PROSITE-ProRule" id="PRU00703"/>
    </source>
</evidence>
<dbReference type="SMART" id="SM00116">
    <property type="entry name" value="CBS"/>
    <property type="match status" value="2"/>
</dbReference>
<evidence type="ECO:0000259" key="3">
    <source>
        <dbReference type="PROSITE" id="PS51371"/>
    </source>
</evidence>
<dbReference type="SUPFAM" id="SSF54631">
    <property type="entry name" value="CBS-domain pair"/>
    <property type="match status" value="1"/>
</dbReference>
<sequence>MQVKDIMTPNAECIRPNDTLQDAAKRMRDLDVGPLPVCGDNDRLSGMITDRDIVIRAIADGKDPKTTTVREAMSETKIIYCFEDQDVDEAARTMQERQVRRLVVLNRAKRMVGIISLGDLATETVDRERSGEVLHDICEPAMPRR</sequence>
<proteinExistence type="predicted"/>
<dbReference type="InterPro" id="IPR000644">
    <property type="entry name" value="CBS_dom"/>
</dbReference>
<evidence type="ECO:0000256" key="1">
    <source>
        <dbReference type="ARBA" id="ARBA00023122"/>
    </source>
</evidence>
<dbReference type="Gene3D" id="3.10.580.10">
    <property type="entry name" value="CBS-domain"/>
    <property type="match status" value="1"/>
</dbReference>
<protein>
    <submittedName>
        <fullName evidence="4">CBS domain-containing protein</fullName>
    </submittedName>
</protein>
<gene>
    <name evidence="4" type="ORF">V5E97_08610</name>
</gene>
<dbReference type="PANTHER" id="PTHR43080">
    <property type="entry name" value="CBS DOMAIN-CONTAINING PROTEIN CBSX3, MITOCHONDRIAL"/>
    <property type="match status" value="1"/>
</dbReference>
<dbReference type="InterPro" id="IPR046342">
    <property type="entry name" value="CBS_dom_sf"/>
</dbReference>
<evidence type="ECO:0000313" key="4">
    <source>
        <dbReference type="EMBL" id="XBH06083.1"/>
    </source>
</evidence>
<name>A0AAU7CKW1_9BACT</name>
<dbReference type="Pfam" id="PF00571">
    <property type="entry name" value="CBS"/>
    <property type="match status" value="2"/>
</dbReference>
<keyword evidence="1 2" id="KW-0129">CBS domain</keyword>
<dbReference type="EMBL" id="CP155447">
    <property type="protein sequence ID" value="XBH06083.1"/>
    <property type="molecule type" value="Genomic_DNA"/>
</dbReference>
<dbReference type="CDD" id="cd04622">
    <property type="entry name" value="CBS_pair_HRP1_like"/>
    <property type="match status" value="1"/>
</dbReference>
<accession>A0AAU7CKW1</accession>
<dbReference type="PROSITE" id="PS51371">
    <property type="entry name" value="CBS"/>
    <property type="match status" value="2"/>
</dbReference>
<feature type="domain" description="CBS" evidence="3">
    <location>
        <begin position="7"/>
        <end position="64"/>
    </location>
</feature>
<dbReference type="RefSeq" id="WP_406698935.1">
    <property type="nucleotide sequence ID" value="NZ_CP155447.1"/>
</dbReference>
<feature type="domain" description="CBS" evidence="3">
    <location>
        <begin position="73"/>
        <end position="133"/>
    </location>
</feature>
<dbReference type="InterPro" id="IPR051257">
    <property type="entry name" value="Diverse_CBS-Domain"/>
</dbReference>
<dbReference type="PANTHER" id="PTHR43080:SF2">
    <property type="entry name" value="CBS DOMAIN-CONTAINING PROTEIN"/>
    <property type="match status" value="1"/>
</dbReference>